<dbReference type="Proteomes" id="UP000765509">
    <property type="component" value="Unassembled WGS sequence"/>
</dbReference>
<organism evidence="2 3">
    <name type="scientific">Austropuccinia psidii MF-1</name>
    <dbReference type="NCBI Taxonomy" id="1389203"/>
    <lineage>
        <taxon>Eukaryota</taxon>
        <taxon>Fungi</taxon>
        <taxon>Dikarya</taxon>
        <taxon>Basidiomycota</taxon>
        <taxon>Pucciniomycotina</taxon>
        <taxon>Pucciniomycetes</taxon>
        <taxon>Pucciniales</taxon>
        <taxon>Sphaerophragmiaceae</taxon>
        <taxon>Austropuccinia</taxon>
    </lineage>
</organism>
<protein>
    <submittedName>
        <fullName evidence="2">Uncharacterized protein</fullName>
    </submittedName>
</protein>
<dbReference type="EMBL" id="AVOT02000618">
    <property type="protein sequence ID" value="MBW0463717.1"/>
    <property type="molecule type" value="Genomic_DNA"/>
</dbReference>
<evidence type="ECO:0000256" key="1">
    <source>
        <dbReference type="SAM" id="MobiDB-lite"/>
    </source>
</evidence>
<evidence type="ECO:0000313" key="2">
    <source>
        <dbReference type="EMBL" id="MBW0463717.1"/>
    </source>
</evidence>
<name>A0A9Q3BED3_9BASI</name>
<dbReference type="AlphaFoldDB" id="A0A9Q3BED3"/>
<keyword evidence="3" id="KW-1185">Reference proteome</keyword>
<comment type="caution">
    <text evidence="2">The sequence shown here is derived from an EMBL/GenBank/DDBJ whole genome shotgun (WGS) entry which is preliminary data.</text>
</comment>
<proteinExistence type="predicted"/>
<feature type="region of interest" description="Disordered" evidence="1">
    <location>
        <begin position="1"/>
        <end position="26"/>
    </location>
</feature>
<evidence type="ECO:0000313" key="3">
    <source>
        <dbReference type="Proteomes" id="UP000765509"/>
    </source>
</evidence>
<feature type="compositionally biased region" description="Polar residues" evidence="1">
    <location>
        <begin position="1"/>
        <end position="16"/>
    </location>
</feature>
<gene>
    <name evidence="2" type="ORF">O181_003432</name>
</gene>
<reference evidence="2" key="1">
    <citation type="submission" date="2021-03" db="EMBL/GenBank/DDBJ databases">
        <title>Draft genome sequence of rust myrtle Austropuccinia psidii MF-1, a brazilian biotype.</title>
        <authorList>
            <person name="Quecine M.C."/>
            <person name="Pachon D.M.R."/>
            <person name="Bonatelli M.L."/>
            <person name="Correr F.H."/>
            <person name="Franceschini L.M."/>
            <person name="Leite T.F."/>
            <person name="Margarido G.R.A."/>
            <person name="Almeida C.A."/>
            <person name="Ferrarezi J.A."/>
            <person name="Labate C.A."/>
        </authorList>
    </citation>
    <scope>NUCLEOTIDE SEQUENCE</scope>
    <source>
        <strain evidence="2">MF-1</strain>
    </source>
</reference>
<sequence length="106" mass="12335">MPITHKSGNINKNSDGLSRCELANTPDKSSYVPLEAEPQISIEVINITNIGTEFFQEFRDSYKQEKNSHIFHPYWKTTAKTQLWSIHWMKYGNLPILKEDFTCLKT</sequence>
<accession>A0A9Q3BED3</accession>